<evidence type="ECO:0000313" key="1">
    <source>
        <dbReference type="EMBL" id="MQS04353.1"/>
    </source>
</evidence>
<accession>A0A5P0YVN2</accession>
<keyword evidence="2" id="KW-1185">Reference proteome</keyword>
<reference evidence="1 2" key="1">
    <citation type="submission" date="2019-10" db="EMBL/GenBank/DDBJ databases">
        <title>Streptomyces sp. nov., a novel actinobacterium isolated from alkaline environment.</title>
        <authorList>
            <person name="Golinska P."/>
        </authorList>
    </citation>
    <scope>NUCLEOTIDE SEQUENCE [LARGE SCALE GENOMIC DNA]</scope>
    <source>
        <strain evidence="1 2">OF1</strain>
    </source>
</reference>
<proteinExistence type="predicted"/>
<name>A0A5P0YVN2_9ACTN</name>
<dbReference type="EMBL" id="VJYK02000275">
    <property type="protein sequence ID" value="MQS04353.1"/>
    <property type="molecule type" value="Genomic_DNA"/>
</dbReference>
<dbReference type="Proteomes" id="UP000320857">
    <property type="component" value="Unassembled WGS sequence"/>
</dbReference>
<protein>
    <submittedName>
        <fullName evidence="1">Acyl-CoA carboxylase subunit epsilon</fullName>
    </submittedName>
</protein>
<dbReference type="AlphaFoldDB" id="A0A5P0YVN2"/>
<comment type="caution">
    <text evidence="1">The sequence shown here is derived from an EMBL/GenBank/DDBJ whole genome shotgun (WGS) entry which is preliminary data.</text>
</comment>
<organism evidence="1 2">
    <name type="scientific">Streptomyces alkaliterrae</name>
    <dbReference type="NCBI Taxonomy" id="2213162"/>
    <lineage>
        <taxon>Bacteria</taxon>
        <taxon>Bacillati</taxon>
        <taxon>Actinomycetota</taxon>
        <taxon>Actinomycetes</taxon>
        <taxon>Kitasatosporales</taxon>
        <taxon>Streptomycetaceae</taxon>
        <taxon>Streptomyces</taxon>
    </lineage>
</organism>
<gene>
    <name evidence="1" type="ORF">FNX44_021265</name>
</gene>
<sequence>EWYDPARLVPRRVPHPGPRAWRTSYWPS</sequence>
<feature type="non-terminal residue" evidence="1">
    <location>
        <position position="1"/>
    </location>
</feature>
<evidence type="ECO:0000313" key="2">
    <source>
        <dbReference type="Proteomes" id="UP000320857"/>
    </source>
</evidence>